<keyword evidence="2" id="KW-0472">Membrane</keyword>
<feature type="compositionally biased region" description="Polar residues" evidence="1">
    <location>
        <begin position="24"/>
        <end position="42"/>
    </location>
</feature>
<reference evidence="3" key="1">
    <citation type="submission" date="2018-05" db="EMBL/GenBank/DDBJ databases">
        <authorList>
            <person name="Lanie J.A."/>
            <person name="Ng W.-L."/>
            <person name="Kazmierczak K.M."/>
            <person name="Andrzejewski T.M."/>
            <person name="Davidsen T.M."/>
            <person name="Wayne K.J."/>
            <person name="Tettelin H."/>
            <person name="Glass J.I."/>
            <person name="Rusch D."/>
            <person name="Podicherti R."/>
            <person name="Tsui H.-C.T."/>
            <person name="Winkler M.E."/>
        </authorList>
    </citation>
    <scope>NUCLEOTIDE SEQUENCE</scope>
</reference>
<feature type="transmembrane region" description="Helical" evidence="2">
    <location>
        <begin position="87"/>
        <end position="106"/>
    </location>
</feature>
<evidence type="ECO:0000256" key="2">
    <source>
        <dbReference type="SAM" id="Phobius"/>
    </source>
</evidence>
<keyword evidence="2" id="KW-0812">Transmembrane</keyword>
<feature type="compositionally biased region" description="Polar residues" evidence="1">
    <location>
        <begin position="52"/>
        <end position="66"/>
    </location>
</feature>
<keyword evidence="2" id="KW-1133">Transmembrane helix</keyword>
<evidence type="ECO:0000256" key="1">
    <source>
        <dbReference type="SAM" id="MobiDB-lite"/>
    </source>
</evidence>
<protein>
    <submittedName>
        <fullName evidence="3">Uncharacterized protein</fullName>
    </submittedName>
</protein>
<dbReference type="AlphaFoldDB" id="A0A382HE15"/>
<feature type="region of interest" description="Disordered" evidence="1">
    <location>
        <begin position="1"/>
        <end position="66"/>
    </location>
</feature>
<evidence type="ECO:0000313" key="3">
    <source>
        <dbReference type="EMBL" id="SVB85389.1"/>
    </source>
</evidence>
<organism evidence="3">
    <name type="scientific">marine metagenome</name>
    <dbReference type="NCBI Taxonomy" id="408172"/>
    <lineage>
        <taxon>unclassified sequences</taxon>
        <taxon>metagenomes</taxon>
        <taxon>ecological metagenomes</taxon>
    </lineage>
</organism>
<dbReference type="EMBL" id="UINC01060657">
    <property type="protein sequence ID" value="SVB85389.1"/>
    <property type="molecule type" value="Genomic_DNA"/>
</dbReference>
<accession>A0A382HE15</accession>
<sequence length="108" mass="11772">MPSKGKQRASRQAQLRNKRRKSSKSQVVDSRVTQNSSSSAQVDSDIEIEPIVSTSETKPIRQNTGRPAQVGTNVLRYEYLGSEIKRISVAAAVIVILLVALSFSSITA</sequence>
<proteinExistence type="predicted"/>
<name>A0A382HE15_9ZZZZ</name>
<gene>
    <name evidence="3" type="ORF">METZ01_LOCUS238243</name>
</gene>